<feature type="domain" description="SnoaL-like" evidence="1">
    <location>
        <begin position="2"/>
        <end position="124"/>
    </location>
</feature>
<dbReference type="EMBL" id="VDLX02000012">
    <property type="protein sequence ID" value="KAB8191497.1"/>
    <property type="molecule type" value="Genomic_DNA"/>
</dbReference>
<accession>A0A5P9Z420</accession>
<evidence type="ECO:0000259" key="1">
    <source>
        <dbReference type="Pfam" id="PF13577"/>
    </source>
</evidence>
<dbReference type="Proteomes" id="UP000312512">
    <property type="component" value="Unassembled WGS sequence"/>
</dbReference>
<protein>
    <submittedName>
        <fullName evidence="2">Nuclear transport factor 2 family protein</fullName>
    </submittedName>
</protein>
<accession>A0A5C4W455</accession>
<keyword evidence="3" id="KW-1185">Reference proteome</keyword>
<sequence length="149" mass="16892">MTSTDRTEIIDTCTRMMWFVDTRDWTAFPTVFADSVTLDYTSIWGGEPWMQTPTEITAMWSNLFAGLDATQHLLGNHLVTVDGDSATYTASFRAMHGQQDRGTWTLYGTYRITLTRTGGTWLIDGVYMNWNWEEGDRQIILEAAGSTTP</sequence>
<dbReference type="RefSeq" id="WP_139633998.1">
    <property type="nucleotide sequence ID" value="NZ_CP045572.1"/>
</dbReference>
<dbReference type="SUPFAM" id="SSF54427">
    <property type="entry name" value="NTF2-like"/>
    <property type="match status" value="1"/>
</dbReference>
<dbReference type="OrthoDB" id="2599042at2"/>
<proteinExistence type="predicted"/>
<dbReference type="Pfam" id="PF13577">
    <property type="entry name" value="SnoaL_4"/>
    <property type="match status" value="1"/>
</dbReference>
<evidence type="ECO:0000313" key="2">
    <source>
        <dbReference type="EMBL" id="KAB8191497.1"/>
    </source>
</evidence>
<comment type="caution">
    <text evidence="2">The sequence shown here is derived from an EMBL/GenBank/DDBJ whole genome shotgun (WGS) entry which is preliminary data.</text>
</comment>
<gene>
    <name evidence="2" type="ORF">FH608_030020</name>
</gene>
<evidence type="ECO:0000313" key="3">
    <source>
        <dbReference type="Proteomes" id="UP000312512"/>
    </source>
</evidence>
<dbReference type="AlphaFoldDB" id="A0A5C4W455"/>
<dbReference type="Gene3D" id="3.10.450.50">
    <property type="match status" value="1"/>
</dbReference>
<name>A0A5C4W455_9ACTN</name>
<organism evidence="2 3">
    <name type="scientific">Nonomuraea phyllanthi</name>
    <dbReference type="NCBI Taxonomy" id="2219224"/>
    <lineage>
        <taxon>Bacteria</taxon>
        <taxon>Bacillati</taxon>
        <taxon>Actinomycetota</taxon>
        <taxon>Actinomycetes</taxon>
        <taxon>Streptosporangiales</taxon>
        <taxon>Streptosporangiaceae</taxon>
        <taxon>Nonomuraea</taxon>
    </lineage>
</organism>
<dbReference type="CDD" id="cd00531">
    <property type="entry name" value="NTF2_like"/>
    <property type="match status" value="1"/>
</dbReference>
<dbReference type="InterPro" id="IPR037401">
    <property type="entry name" value="SnoaL-like"/>
</dbReference>
<reference evidence="2 3" key="1">
    <citation type="submission" date="2019-10" db="EMBL/GenBank/DDBJ databases">
        <title>Nonomuraea sp. nov., isolated from Phyllanthus amarus.</title>
        <authorList>
            <person name="Klykleung N."/>
            <person name="Tanasupawat S."/>
        </authorList>
    </citation>
    <scope>NUCLEOTIDE SEQUENCE [LARGE SCALE GENOMIC DNA]</scope>
    <source>
        <strain evidence="2 3">PA1-10</strain>
    </source>
</reference>
<dbReference type="InterPro" id="IPR032710">
    <property type="entry name" value="NTF2-like_dom_sf"/>
</dbReference>